<sequence>MSLTSLSTDIILNMHQLIVQLGYILLALSHVQGREIMTVILVFEQSLEMWTEREQPQQLVFASASSGAVSEPPENRNEPSPFPTRPQRRLRL</sequence>
<evidence type="ECO:0000256" key="1">
    <source>
        <dbReference type="SAM" id="MobiDB-lite"/>
    </source>
</evidence>
<dbReference type="AlphaFoldDB" id="A0A091CM13"/>
<evidence type="ECO:0000313" key="2">
    <source>
        <dbReference type="EMBL" id="KFO18897.1"/>
    </source>
</evidence>
<proteinExistence type="predicted"/>
<evidence type="ECO:0000313" key="3">
    <source>
        <dbReference type="Proteomes" id="UP000028990"/>
    </source>
</evidence>
<organism evidence="2 3">
    <name type="scientific">Fukomys damarensis</name>
    <name type="common">Damaraland mole rat</name>
    <name type="synonym">Cryptomys damarensis</name>
    <dbReference type="NCBI Taxonomy" id="885580"/>
    <lineage>
        <taxon>Eukaryota</taxon>
        <taxon>Metazoa</taxon>
        <taxon>Chordata</taxon>
        <taxon>Craniata</taxon>
        <taxon>Vertebrata</taxon>
        <taxon>Euteleostomi</taxon>
        <taxon>Mammalia</taxon>
        <taxon>Eutheria</taxon>
        <taxon>Euarchontoglires</taxon>
        <taxon>Glires</taxon>
        <taxon>Rodentia</taxon>
        <taxon>Hystricomorpha</taxon>
        <taxon>Bathyergidae</taxon>
        <taxon>Fukomys</taxon>
    </lineage>
</organism>
<keyword evidence="3" id="KW-1185">Reference proteome</keyword>
<feature type="region of interest" description="Disordered" evidence="1">
    <location>
        <begin position="61"/>
        <end position="92"/>
    </location>
</feature>
<accession>A0A091CM13</accession>
<reference evidence="2 3" key="1">
    <citation type="submission" date="2013-11" db="EMBL/GenBank/DDBJ databases">
        <title>The Damaraland mole rat (Fukomys damarensis) genome and evolution of African mole rats.</title>
        <authorList>
            <person name="Gladyshev V.N."/>
            <person name="Fang X."/>
        </authorList>
    </citation>
    <scope>NUCLEOTIDE SEQUENCE [LARGE SCALE GENOMIC DNA]</scope>
    <source>
        <tissue evidence="2">Liver</tissue>
    </source>
</reference>
<protein>
    <submittedName>
        <fullName evidence="2">Uncharacterized protein</fullName>
    </submittedName>
</protein>
<name>A0A091CM13_FUKDA</name>
<dbReference type="Proteomes" id="UP000028990">
    <property type="component" value="Unassembled WGS sequence"/>
</dbReference>
<gene>
    <name evidence="2" type="ORF">H920_19801</name>
</gene>
<dbReference type="EMBL" id="KN125302">
    <property type="protein sequence ID" value="KFO18897.1"/>
    <property type="molecule type" value="Genomic_DNA"/>
</dbReference>